<comment type="similarity">
    <text evidence="2">Belongs to the crooked-neck family.</text>
</comment>
<name>A0A1U8NLU6_GOSHI</name>
<dbReference type="STRING" id="3635.A0A1U8NLU6"/>
<dbReference type="RefSeq" id="XP_016740002.1">
    <property type="nucleotide sequence ID" value="XM_016884513.2"/>
</dbReference>
<accession>A0A1U8NLU6</accession>
<keyword evidence="7" id="KW-1133">Transmembrane helix</keyword>
<evidence type="ECO:0000256" key="5">
    <source>
        <dbReference type="ARBA" id="ARBA00023187"/>
    </source>
</evidence>
<keyword evidence="3" id="KW-0507">mRNA processing</keyword>
<evidence type="ECO:0000256" key="1">
    <source>
        <dbReference type="ARBA" id="ARBA00004123"/>
    </source>
</evidence>
<sequence>MERTRDVYRECLKLIPHEKFSFAKIWLLAAQFEISQLNLKGARQILGNAFGKAPKDNIFKKYIEIELQLGNIDRCRKLYEKYLEWAPENCYAWSKYGELERSLAETERARAIFELAILDICFLIVRIFLTL</sequence>
<dbReference type="GO" id="GO:0000974">
    <property type="term" value="C:Prp19 complex"/>
    <property type="evidence" value="ECO:0007669"/>
    <property type="project" value="TreeGrafter"/>
</dbReference>
<feature type="domain" description="Pre-mRNA-splicing factor Syf1/CRNKL1-like C-terminal HAT-repeats" evidence="8">
    <location>
        <begin position="1"/>
        <end position="116"/>
    </location>
</feature>
<proteinExistence type="inferred from homology"/>
<dbReference type="GO" id="GO:0071007">
    <property type="term" value="C:U2-type catalytic step 2 spliceosome"/>
    <property type="evidence" value="ECO:0007669"/>
    <property type="project" value="TreeGrafter"/>
</dbReference>
<dbReference type="InterPro" id="IPR003107">
    <property type="entry name" value="HAT"/>
</dbReference>
<evidence type="ECO:0000313" key="9">
    <source>
        <dbReference type="Proteomes" id="UP000818029"/>
    </source>
</evidence>
<dbReference type="Pfam" id="PF23231">
    <property type="entry name" value="HAT_Syf1_CNRKL1_C"/>
    <property type="match status" value="1"/>
</dbReference>
<keyword evidence="7" id="KW-0472">Membrane</keyword>
<dbReference type="GO" id="GO:0071011">
    <property type="term" value="C:precatalytic spliceosome"/>
    <property type="evidence" value="ECO:0007669"/>
    <property type="project" value="TreeGrafter"/>
</dbReference>
<comment type="subcellular location">
    <subcellularLocation>
        <location evidence="1">Nucleus</location>
    </subcellularLocation>
</comment>
<dbReference type="InterPro" id="IPR045075">
    <property type="entry name" value="Syf1-like"/>
</dbReference>
<dbReference type="InterPro" id="IPR011990">
    <property type="entry name" value="TPR-like_helical_dom_sf"/>
</dbReference>
<reference evidence="9" key="1">
    <citation type="journal article" date="2020" name="Nat. Genet.">
        <title>Genomic diversifications of five Gossypium allopolyploid species and their impact on cotton improvement.</title>
        <authorList>
            <person name="Chen Z.J."/>
            <person name="Sreedasyam A."/>
            <person name="Ando A."/>
            <person name="Song Q."/>
            <person name="De Santiago L.M."/>
            <person name="Hulse-Kemp A.M."/>
            <person name="Ding M."/>
            <person name="Ye W."/>
            <person name="Kirkbride R.C."/>
            <person name="Jenkins J."/>
            <person name="Plott C."/>
            <person name="Lovell J."/>
            <person name="Lin Y.M."/>
            <person name="Vaughn R."/>
            <person name="Liu B."/>
            <person name="Simpson S."/>
            <person name="Scheffler B.E."/>
            <person name="Wen L."/>
            <person name="Saski C.A."/>
            <person name="Grover C.E."/>
            <person name="Hu G."/>
            <person name="Conover J.L."/>
            <person name="Carlson J.W."/>
            <person name="Shu S."/>
            <person name="Boston L.B."/>
            <person name="Williams M."/>
            <person name="Peterson D.G."/>
            <person name="McGee K."/>
            <person name="Jones D.C."/>
            <person name="Wendel J.F."/>
            <person name="Stelly D.M."/>
            <person name="Grimwood J."/>
            <person name="Schmutz J."/>
        </authorList>
    </citation>
    <scope>NUCLEOTIDE SEQUENCE [LARGE SCALE GENOMIC DNA]</scope>
    <source>
        <strain evidence="9">cv. TM-1</strain>
    </source>
</reference>
<dbReference type="PANTHER" id="PTHR11246">
    <property type="entry name" value="PRE-MRNA SPLICING FACTOR"/>
    <property type="match status" value="1"/>
</dbReference>
<dbReference type="InterPro" id="IPR055430">
    <property type="entry name" value="HAT_Syf1_CNRKL1_C"/>
</dbReference>
<dbReference type="AlphaFoldDB" id="A0A1U8NLU6"/>
<keyword evidence="6" id="KW-0539">Nucleus</keyword>
<dbReference type="PANTHER" id="PTHR11246:SF3">
    <property type="entry name" value="CROOKED NECK-LIKE PROTEIN 1"/>
    <property type="match status" value="1"/>
</dbReference>
<organism evidence="9 10">
    <name type="scientific">Gossypium hirsutum</name>
    <name type="common">Upland cotton</name>
    <name type="synonym">Gossypium mexicanum</name>
    <dbReference type="NCBI Taxonomy" id="3635"/>
    <lineage>
        <taxon>Eukaryota</taxon>
        <taxon>Viridiplantae</taxon>
        <taxon>Streptophyta</taxon>
        <taxon>Embryophyta</taxon>
        <taxon>Tracheophyta</taxon>
        <taxon>Spermatophyta</taxon>
        <taxon>Magnoliopsida</taxon>
        <taxon>eudicotyledons</taxon>
        <taxon>Gunneridae</taxon>
        <taxon>Pentapetalae</taxon>
        <taxon>rosids</taxon>
        <taxon>malvids</taxon>
        <taxon>Malvales</taxon>
        <taxon>Malvaceae</taxon>
        <taxon>Malvoideae</taxon>
        <taxon>Gossypium</taxon>
    </lineage>
</organism>
<dbReference type="GO" id="GO:0071014">
    <property type="term" value="C:post-mRNA release spliceosomal complex"/>
    <property type="evidence" value="ECO:0007669"/>
    <property type="project" value="TreeGrafter"/>
</dbReference>
<dbReference type="Gene3D" id="1.25.40.10">
    <property type="entry name" value="Tetratricopeptide repeat domain"/>
    <property type="match status" value="1"/>
</dbReference>
<evidence type="ECO:0000256" key="4">
    <source>
        <dbReference type="ARBA" id="ARBA00022737"/>
    </source>
</evidence>
<dbReference type="GeneID" id="107949762"/>
<keyword evidence="5" id="KW-0508">mRNA splicing</keyword>
<evidence type="ECO:0000256" key="3">
    <source>
        <dbReference type="ARBA" id="ARBA00022664"/>
    </source>
</evidence>
<evidence type="ECO:0000256" key="6">
    <source>
        <dbReference type="ARBA" id="ARBA00023242"/>
    </source>
</evidence>
<evidence type="ECO:0000313" key="10">
    <source>
        <dbReference type="RefSeq" id="XP_016740002.1"/>
    </source>
</evidence>
<dbReference type="SMART" id="SM00386">
    <property type="entry name" value="HAT"/>
    <property type="match status" value="3"/>
</dbReference>
<dbReference type="Proteomes" id="UP000818029">
    <property type="component" value="Chromosome D03"/>
</dbReference>
<dbReference type="OrthoDB" id="541719at2759"/>
<keyword evidence="9" id="KW-1185">Reference proteome</keyword>
<reference evidence="10" key="2">
    <citation type="submission" date="2025-08" db="UniProtKB">
        <authorList>
            <consortium name="RefSeq"/>
        </authorList>
    </citation>
    <scope>IDENTIFICATION</scope>
</reference>
<feature type="transmembrane region" description="Helical" evidence="7">
    <location>
        <begin position="111"/>
        <end position="129"/>
    </location>
</feature>
<evidence type="ECO:0000256" key="2">
    <source>
        <dbReference type="ARBA" id="ARBA00008644"/>
    </source>
</evidence>
<dbReference type="PaxDb" id="3635-A0A1U8NLU6"/>
<keyword evidence="4" id="KW-0677">Repeat</keyword>
<dbReference type="GO" id="GO:0000245">
    <property type="term" value="P:spliceosomal complex assembly"/>
    <property type="evidence" value="ECO:0007669"/>
    <property type="project" value="TreeGrafter"/>
</dbReference>
<keyword evidence="7" id="KW-0812">Transmembrane</keyword>
<evidence type="ECO:0000259" key="8">
    <source>
        <dbReference type="Pfam" id="PF23231"/>
    </source>
</evidence>
<evidence type="ECO:0000256" key="7">
    <source>
        <dbReference type="SAM" id="Phobius"/>
    </source>
</evidence>
<protein>
    <submittedName>
        <fullName evidence="10">Pre-mRNA-splicing factor CLF1</fullName>
    </submittedName>
</protein>
<gene>
    <name evidence="10" type="primary">LOC107949762</name>
</gene>
<dbReference type="KEGG" id="ghi:107949762"/>
<dbReference type="SUPFAM" id="SSF48452">
    <property type="entry name" value="TPR-like"/>
    <property type="match status" value="1"/>
</dbReference>